<evidence type="ECO:0000313" key="4">
    <source>
        <dbReference type="Proteomes" id="UP001553843"/>
    </source>
</evidence>
<accession>A0ABV3M579</accession>
<dbReference type="InterPro" id="IPR020471">
    <property type="entry name" value="AKR"/>
</dbReference>
<feature type="domain" description="NADP-dependent oxidoreductase" evidence="2">
    <location>
        <begin position="16"/>
        <end position="313"/>
    </location>
</feature>
<evidence type="ECO:0000256" key="1">
    <source>
        <dbReference type="ARBA" id="ARBA00023002"/>
    </source>
</evidence>
<dbReference type="InterPro" id="IPR023210">
    <property type="entry name" value="NADP_OxRdtase_dom"/>
</dbReference>
<dbReference type="PRINTS" id="PR00069">
    <property type="entry name" value="ALDKETRDTASE"/>
</dbReference>
<dbReference type="InterPro" id="IPR036812">
    <property type="entry name" value="NAD(P)_OxRdtase_dom_sf"/>
</dbReference>
<dbReference type="Pfam" id="PF00248">
    <property type="entry name" value="Aldo_ket_red"/>
    <property type="match status" value="1"/>
</dbReference>
<comment type="caution">
    <text evidence="3">The sequence shown here is derived from an EMBL/GenBank/DDBJ whole genome shotgun (WGS) entry which is preliminary data.</text>
</comment>
<keyword evidence="1" id="KW-0560">Oxidoreductase</keyword>
<dbReference type="EMBL" id="JBEYRS010000019">
    <property type="protein sequence ID" value="MEW2366854.1"/>
    <property type="molecule type" value="Genomic_DNA"/>
</dbReference>
<dbReference type="SUPFAM" id="SSF51430">
    <property type="entry name" value="NAD(P)-linked oxidoreductase"/>
    <property type="match status" value="1"/>
</dbReference>
<reference evidence="3 4" key="1">
    <citation type="submission" date="2024-06" db="EMBL/GenBank/DDBJ databases">
        <title>The Natural Products Discovery Center: Release of the First 8490 Sequenced Strains for Exploring Actinobacteria Biosynthetic Diversity.</title>
        <authorList>
            <person name="Kalkreuter E."/>
            <person name="Kautsar S.A."/>
            <person name="Yang D."/>
            <person name="Bader C.D."/>
            <person name="Teijaro C.N."/>
            <person name="Fluegel L."/>
            <person name="Davis C.M."/>
            <person name="Simpson J.R."/>
            <person name="Lauterbach L."/>
            <person name="Steele A.D."/>
            <person name="Gui C."/>
            <person name="Meng S."/>
            <person name="Li G."/>
            <person name="Viehrig K."/>
            <person name="Ye F."/>
            <person name="Su P."/>
            <person name="Kiefer A.F."/>
            <person name="Nichols A."/>
            <person name="Cepeda A.J."/>
            <person name="Yan W."/>
            <person name="Fan B."/>
            <person name="Jiang Y."/>
            <person name="Adhikari A."/>
            <person name="Zheng C.-J."/>
            <person name="Schuster L."/>
            <person name="Cowan T.M."/>
            <person name="Smanski M.J."/>
            <person name="Chevrette M.G."/>
            <person name="De Carvalho L.P.S."/>
            <person name="Shen B."/>
        </authorList>
    </citation>
    <scope>NUCLEOTIDE SEQUENCE [LARGE SCALE GENOMIC DNA]</scope>
    <source>
        <strain evidence="3 4">NPDC047833</strain>
    </source>
</reference>
<dbReference type="Proteomes" id="UP001553843">
    <property type="component" value="Unassembled WGS sequence"/>
</dbReference>
<dbReference type="InterPro" id="IPR050523">
    <property type="entry name" value="AKR_Detox_Biosynth"/>
</dbReference>
<gene>
    <name evidence="3" type="ORF">AB0887_33505</name>
</gene>
<evidence type="ECO:0000313" key="3">
    <source>
        <dbReference type="EMBL" id="MEW2366854.1"/>
    </source>
</evidence>
<name>A0ABV3M579_9ACTN</name>
<dbReference type="RefSeq" id="WP_359783185.1">
    <property type="nucleotide sequence ID" value="NZ_JBEYRR010000014.1"/>
</dbReference>
<dbReference type="Gene3D" id="3.20.20.100">
    <property type="entry name" value="NADP-dependent oxidoreductase domain"/>
    <property type="match status" value="1"/>
</dbReference>
<dbReference type="PANTHER" id="PTHR43364">
    <property type="entry name" value="NADH-SPECIFIC METHYLGLYOXAL REDUCTASE-RELATED"/>
    <property type="match status" value="1"/>
</dbReference>
<protein>
    <submittedName>
        <fullName evidence="3">Aldo/keto reductase</fullName>
    </submittedName>
</protein>
<proteinExistence type="predicted"/>
<keyword evidence="4" id="KW-1185">Reference proteome</keyword>
<dbReference type="PANTHER" id="PTHR43364:SF4">
    <property type="entry name" value="NAD(P)-LINKED OXIDOREDUCTASE SUPERFAMILY PROTEIN"/>
    <property type="match status" value="1"/>
</dbReference>
<sequence length="340" mass="37273">MEQRILGGTGVAVSSLGFGAMNLGAWGGLDEAASTRLVNEALDSGITLFDTADVYSSGQSEELLGKALGRRRDQVVLATKAGNPMGEAPLRRGGSRRWLTRAVEDSLRRLGTDHIDLYQLHRPDPATDLDETLAALTDLQRAGKIGAFGSSTFFAHDIVEAQWLARDRALTRFTTEQVSYSILARAVERDVFPVAQRHRMGILVWSPLANGWLAGTVRREGPVTAHRAHLAQQAFDLDEPANRRKFDIIDALREIAADAGLTLVELALGFTLAHPAVSTVLIGPRTPEHLRHNLRAADVRLDAALLDRIDAVTEPGVDVAPHERWMISPEMDDPRLRRRP</sequence>
<evidence type="ECO:0000259" key="2">
    <source>
        <dbReference type="Pfam" id="PF00248"/>
    </source>
</evidence>
<organism evidence="3 4">
    <name type="scientific">Streptomyces huasconensis</name>
    <dbReference type="NCBI Taxonomy" id="1854574"/>
    <lineage>
        <taxon>Bacteria</taxon>
        <taxon>Bacillati</taxon>
        <taxon>Actinomycetota</taxon>
        <taxon>Actinomycetes</taxon>
        <taxon>Kitasatosporales</taxon>
        <taxon>Streptomycetaceae</taxon>
        <taxon>Streptomyces</taxon>
    </lineage>
</organism>